<sequence length="624" mass="65889">MAARSNSQAEGDKPLNASRRVLLANPRGFCAGVERAIEAVEQALQRAGAPVYVRRAIVHNRLVVEALERRGAVFVQDVAEIPEGAVTVLSAHGSARSVKLAAQGRHLRVIDAICPLVAKVHAEVETWYRAGRHILLIGHAGHPEVVGTLGQVPAGAISVLASPRDLDALDLAPNTSIAYAVQTTFAAREADGLIAAIKARFHDVAGPRSSDICYATTNRQQAIEAIAPLCDLVLVVGDEMSSNARRLVEVARTAGCREARLIAGADALPAEAAGARSIGLTAAASTPETAIAGVCEALRALGFSIEEAPGESERVSFRPVSFEALRESALSGSLDDRLTRLRADIDAEIDRAIGTARGRDRRLAEAMRYAAIGGGKRFRALLVAAVADLVGGSYAQALRVGAAIECIHAQSLVHDDLPCMDDDDLRRGVPTLHRKFDEATAVLAGDALIALAFEILADEATHPDAAVRAGLVLSLARAVGQDGLAGGQMMDLFPPARPSRQDLFDCEQRKTGALIRFAVEAGAMLGHCSTDERARLLTFAENLGLVFQIRDDMLDSIGDAAVVGKAVGKDAGAGRKNAAEMLGLDGAARHASRLESMCHEALDNFGPKASPLRDLARFAVNRMH</sequence>
<dbReference type="PROSITE" id="PS00723">
    <property type="entry name" value="POLYPRENYL_SYNTHASE_1"/>
    <property type="match status" value="1"/>
</dbReference>
<protein>
    <recommendedName>
        <fullName evidence="9">4-hydroxy-3-methylbut-2-enyl diphosphate reductase</fullName>
        <shortName evidence="9">HMBPP reductase</shortName>
        <ecNumber evidence="9">1.17.7.4</ecNumber>
    </recommendedName>
</protein>
<dbReference type="Gene3D" id="3.40.1010.20">
    <property type="entry name" value="4-hydroxy-3-methylbut-2-enyl diphosphate reductase, catalytic domain"/>
    <property type="match status" value="2"/>
</dbReference>
<feature type="binding site" evidence="9">
    <location>
        <position position="243"/>
    </location>
    <ligand>
        <name>dimethylallyl diphosphate</name>
        <dbReference type="ChEBI" id="CHEBI:57623"/>
    </ligand>
</feature>
<name>A0A2N0I4A0_9SPHN</name>
<feature type="binding site" evidence="9">
    <location>
        <position position="213"/>
    </location>
    <ligand>
        <name>[4Fe-4S] cluster</name>
        <dbReference type="ChEBI" id="CHEBI:49883"/>
    </ligand>
</feature>
<dbReference type="UniPathway" id="UPA00056">
    <property type="reaction ID" value="UER00097"/>
</dbReference>
<dbReference type="RefSeq" id="WP_198519146.1">
    <property type="nucleotide sequence ID" value="NZ_PHUF01000002.1"/>
</dbReference>
<dbReference type="InterPro" id="IPR000092">
    <property type="entry name" value="Polyprenyl_synt"/>
</dbReference>
<evidence type="ECO:0000256" key="7">
    <source>
        <dbReference type="ARBA" id="ARBA00023014"/>
    </source>
</evidence>
<dbReference type="InterPro" id="IPR033749">
    <property type="entry name" value="Polyprenyl_synt_CS"/>
</dbReference>
<dbReference type="GO" id="GO:0050992">
    <property type="term" value="P:dimethylallyl diphosphate biosynthetic process"/>
    <property type="evidence" value="ECO:0007669"/>
    <property type="project" value="UniProtKB-UniRule"/>
</dbReference>
<proteinExistence type="inferred from homology"/>
<organism evidence="10 11">
    <name type="scientific">Novosphingobium kunmingense</name>
    <dbReference type="NCBI Taxonomy" id="1211806"/>
    <lineage>
        <taxon>Bacteria</taxon>
        <taxon>Pseudomonadati</taxon>
        <taxon>Pseudomonadota</taxon>
        <taxon>Alphaproteobacteria</taxon>
        <taxon>Sphingomonadales</taxon>
        <taxon>Sphingomonadaceae</taxon>
        <taxon>Novosphingobium</taxon>
    </lineage>
</organism>
<dbReference type="InterPro" id="IPR008949">
    <property type="entry name" value="Isoprenoid_synthase_dom_sf"/>
</dbReference>
<evidence type="ECO:0000256" key="6">
    <source>
        <dbReference type="ARBA" id="ARBA00023004"/>
    </source>
</evidence>
<accession>A0A2N0I4A0</accession>
<evidence type="ECO:0000256" key="1">
    <source>
        <dbReference type="ARBA" id="ARBA00001946"/>
    </source>
</evidence>
<dbReference type="Gene3D" id="3.40.50.11270">
    <property type="match status" value="1"/>
</dbReference>
<dbReference type="Pfam" id="PF02401">
    <property type="entry name" value="LYTB"/>
    <property type="match status" value="1"/>
</dbReference>
<feature type="binding site" evidence="9">
    <location>
        <position position="92"/>
    </location>
    <ligand>
        <name>dimethylallyl diphosphate</name>
        <dbReference type="ChEBI" id="CHEBI:57623"/>
    </ligand>
</feature>
<dbReference type="PANTHER" id="PTHR30426">
    <property type="entry name" value="4-HYDROXY-3-METHYLBUT-2-ENYL DIPHOSPHATE REDUCTASE"/>
    <property type="match status" value="1"/>
</dbReference>
<dbReference type="HAMAP" id="MF_00191">
    <property type="entry name" value="IspH"/>
    <property type="match status" value="1"/>
</dbReference>
<evidence type="ECO:0000313" key="10">
    <source>
        <dbReference type="EMBL" id="PKB26008.1"/>
    </source>
</evidence>
<feature type="binding site" evidence="9">
    <location>
        <position position="243"/>
    </location>
    <ligand>
        <name>isopentenyl diphosphate</name>
        <dbReference type="ChEBI" id="CHEBI:128769"/>
    </ligand>
</feature>
<feature type="binding site" evidence="9">
    <location>
        <position position="242"/>
    </location>
    <ligand>
        <name>dimethylallyl diphosphate</name>
        <dbReference type="ChEBI" id="CHEBI:57623"/>
    </ligand>
</feature>
<dbReference type="SUPFAM" id="SSF48576">
    <property type="entry name" value="Terpenoid synthases"/>
    <property type="match status" value="1"/>
</dbReference>
<dbReference type="EMBL" id="PHUF01000002">
    <property type="protein sequence ID" value="PKB26008.1"/>
    <property type="molecule type" value="Genomic_DNA"/>
</dbReference>
<dbReference type="InterPro" id="IPR003451">
    <property type="entry name" value="LytB/IspH"/>
</dbReference>
<keyword evidence="11" id="KW-1185">Reference proteome</keyword>
<keyword evidence="9" id="KW-0560">Oxidoreductase</keyword>
<dbReference type="SFLD" id="SFLDS00005">
    <property type="entry name" value="Isoprenoid_Synthase_Type_I"/>
    <property type="match status" value="1"/>
</dbReference>
<comment type="cofactor">
    <cofactor evidence="9">
        <name>[4Fe-4S] cluster</name>
        <dbReference type="ChEBI" id="CHEBI:49883"/>
    </cofactor>
    <text evidence="9">Binds 1 [4Fe-4S] cluster per subunit.</text>
</comment>
<feature type="binding site" evidence="9">
    <location>
        <position position="59"/>
    </location>
    <ligand>
        <name>(2E)-4-hydroxy-3-methylbut-2-enyl diphosphate</name>
        <dbReference type="ChEBI" id="CHEBI:128753"/>
    </ligand>
</feature>
<dbReference type="GO" id="GO:0004659">
    <property type="term" value="F:prenyltransferase activity"/>
    <property type="evidence" value="ECO:0007669"/>
    <property type="project" value="InterPro"/>
</dbReference>
<evidence type="ECO:0000256" key="9">
    <source>
        <dbReference type="HAMAP-Rule" id="MF_00191"/>
    </source>
</evidence>
<dbReference type="AlphaFoldDB" id="A0A2N0I4A0"/>
<dbReference type="Gene3D" id="1.10.600.10">
    <property type="entry name" value="Farnesyl Diphosphate Synthase"/>
    <property type="match status" value="1"/>
</dbReference>
<comment type="pathway">
    <text evidence="9">Isoprenoid biosynthesis; dimethylallyl diphosphate biosynthesis; dimethylallyl diphosphate from (2E)-4-hydroxy-3-methylbutenyl diphosphate: step 1/1.</text>
</comment>
<keyword evidence="6 9" id="KW-0408">Iron</keyword>
<dbReference type="UniPathway" id="UPA00059">
    <property type="reaction ID" value="UER00105"/>
</dbReference>
<keyword evidence="8 9" id="KW-0414">Isoprene biosynthesis</keyword>
<dbReference type="GO" id="GO:0016114">
    <property type="term" value="P:terpenoid biosynthetic process"/>
    <property type="evidence" value="ECO:0007669"/>
    <property type="project" value="UniProtKB-UniRule"/>
</dbReference>
<evidence type="ECO:0000256" key="4">
    <source>
        <dbReference type="ARBA" id="ARBA00022723"/>
    </source>
</evidence>
<comment type="caution">
    <text evidence="10">The sequence shown here is derived from an EMBL/GenBank/DDBJ whole genome shotgun (WGS) entry which is preliminary data.</text>
</comment>
<keyword evidence="4 9" id="KW-0479">Metal-binding</keyword>
<feature type="binding site" evidence="9">
    <location>
        <position position="114"/>
    </location>
    <ligand>
        <name>[4Fe-4S] cluster</name>
        <dbReference type="ChEBI" id="CHEBI:49883"/>
    </ligand>
</feature>
<dbReference type="GO" id="GO:0019288">
    <property type="term" value="P:isopentenyl diphosphate biosynthetic process, methylerythritol 4-phosphate pathway"/>
    <property type="evidence" value="ECO:0007669"/>
    <property type="project" value="UniProtKB-UniRule"/>
</dbReference>
<keyword evidence="7 9" id="KW-0411">Iron-sulfur</keyword>
<dbReference type="PANTHER" id="PTHR30426:SF0">
    <property type="entry name" value="4-HYDROXY-3-METHYLBUT-2-ENYL DIPHOSPHATE REDUCTASE"/>
    <property type="match status" value="1"/>
</dbReference>
<feature type="binding site" evidence="9">
    <location>
        <position position="59"/>
    </location>
    <ligand>
        <name>isopentenyl diphosphate</name>
        <dbReference type="ChEBI" id="CHEBI:128769"/>
    </ligand>
</feature>
<feature type="binding site" evidence="9">
    <location>
        <position position="241"/>
    </location>
    <ligand>
        <name>isopentenyl diphosphate</name>
        <dbReference type="ChEBI" id="CHEBI:128769"/>
    </ligand>
</feature>
<feature type="binding site" evidence="9">
    <location>
        <position position="142"/>
    </location>
    <ligand>
        <name>(2E)-4-hydroxy-3-methylbut-2-enyl diphosphate</name>
        <dbReference type="ChEBI" id="CHEBI:128753"/>
    </ligand>
</feature>
<feature type="binding site" evidence="9">
    <location>
        <position position="142"/>
    </location>
    <ligand>
        <name>dimethylallyl diphosphate</name>
        <dbReference type="ChEBI" id="CHEBI:57623"/>
    </ligand>
</feature>
<comment type="similarity">
    <text evidence="9">Belongs to the IspH family.</text>
</comment>
<reference evidence="10 11" key="1">
    <citation type="submission" date="2017-11" db="EMBL/GenBank/DDBJ databases">
        <title>Genomic Encyclopedia of Type Strains, Phase III (KMG-III): the genomes of soil and plant-associated and newly described type strains.</title>
        <authorList>
            <person name="Whitman W."/>
        </authorList>
    </citation>
    <scope>NUCLEOTIDE SEQUENCE [LARGE SCALE GENOMIC DNA]</scope>
    <source>
        <strain evidence="10 11">CGMCC 1.12274</strain>
    </source>
</reference>
<feature type="binding site" evidence="9">
    <location>
        <position position="92"/>
    </location>
    <ligand>
        <name>(2E)-4-hydroxy-3-methylbut-2-enyl diphosphate</name>
        <dbReference type="ChEBI" id="CHEBI:128753"/>
    </ligand>
</feature>
<evidence type="ECO:0000313" key="11">
    <source>
        <dbReference type="Proteomes" id="UP000232587"/>
    </source>
</evidence>
<evidence type="ECO:0000256" key="3">
    <source>
        <dbReference type="ARBA" id="ARBA00022485"/>
    </source>
</evidence>
<feature type="binding site" evidence="9">
    <location>
        <position position="285"/>
    </location>
    <ligand>
        <name>isopentenyl diphosphate</name>
        <dbReference type="ChEBI" id="CHEBI:128769"/>
    </ligand>
</feature>
<evidence type="ECO:0000256" key="8">
    <source>
        <dbReference type="ARBA" id="ARBA00023229"/>
    </source>
</evidence>
<comment type="similarity">
    <text evidence="2">Belongs to the FPP/GGPP synthase family.</text>
</comment>
<feature type="binding site" evidence="9">
    <location>
        <position position="242"/>
    </location>
    <ligand>
        <name>(2E)-4-hydroxy-3-methylbut-2-enyl diphosphate</name>
        <dbReference type="ChEBI" id="CHEBI:128753"/>
    </ligand>
</feature>
<feature type="binding site" evidence="9">
    <location>
        <position position="59"/>
    </location>
    <ligand>
        <name>dimethylallyl diphosphate</name>
        <dbReference type="ChEBI" id="CHEBI:57623"/>
    </ligand>
</feature>
<evidence type="ECO:0000256" key="5">
    <source>
        <dbReference type="ARBA" id="ARBA00022842"/>
    </source>
</evidence>
<comment type="catalytic activity">
    <reaction evidence="9">
        <text>dimethylallyl diphosphate + 2 oxidized [2Fe-2S]-[ferredoxin] + H2O = (2E)-4-hydroxy-3-methylbut-2-enyl diphosphate + 2 reduced [2Fe-2S]-[ferredoxin] + 2 H(+)</text>
        <dbReference type="Rhea" id="RHEA:24825"/>
        <dbReference type="Rhea" id="RHEA-COMP:10000"/>
        <dbReference type="Rhea" id="RHEA-COMP:10001"/>
        <dbReference type="ChEBI" id="CHEBI:15377"/>
        <dbReference type="ChEBI" id="CHEBI:15378"/>
        <dbReference type="ChEBI" id="CHEBI:33737"/>
        <dbReference type="ChEBI" id="CHEBI:33738"/>
        <dbReference type="ChEBI" id="CHEBI:57623"/>
        <dbReference type="ChEBI" id="CHEBI:128753"/>
        <dbReference type="EC" id="1.17.7.4"/>
    </reaction>
</comment>
<feature type="binding site" evidence="9">
    <location>
        <position position="142"/>
    </location>
    <ligand>
        <name>isopentenyl diphosphate</name>
        <dbReference type="ChEBI" id="CHEBI:128769"/>
    </ligand>
</feature>
<comment type="pathway">
    <text evidence="9">Isoprenoid biosynthesis; isopentenyl diphosphate biosynthesis via DXP pathway; isopentenyl diphosphate from 1-deoxy-D-xylulose 5-phosphate: step 6/6.</text>
</comment>
<dbReference type="PROSITE" id="PS00444">
    <property type="entry name" value="POLYPRENYL_SYNTHASE_2"/>
    <property type="match status" value="1"/>
</dbReference>
<feature type="binding site" evidence="9">
    <location>
        <position position="92"/>
    </location>
    <ligand>
        <name>isopentenyl diphosphate</name>
        <dbReference type="ChEBI" id="CHEBI:128769"/>
    </ligand>
</feature>
<comment type="catalytic activity">
    <reaction evidence="9">
        <text>isopentenyl diphosphate + 2 oxidized [2Fe-2S]-[ferredoxin] + H2O = (2E)-4-hydroxy-3-methylbut-2-enyl diphosphate + 2 reduced [2Fe-2S]-[ferredoxin] + 2 H(+)</text>
        <dbReference type="Rhea" id="RHEA:24488"/>
        <dbReference type="Rhea" id="RHEA-COMP:10000"/>
        <dbReference type="Rhea" id="RHEA-COMP:10001"/>
        <dbReference type="ChEBI" id="CHEBI:15377"/>
        <dbReference type="ChEBI" id="CHEBI:15378"/>
        <dbReference type="ChEBI" id="CHEBI:33737"/>
        <dbReference type="ChEBI" id="CHEBI:33738"/>
        <dbReference type="ChEBI" id="CHEBI:128753"/>
        <dbReference type="ChEBI" id="CHEBI:128769"/>
        <dbReference type="EC" id="1.17.7.4"/>
    </reaction>
</comment>
<dbReference type="Pfam" id="PF00348">
    <property type="entry name" value="polyprenyl_synt"/>
    <property type="match status" value="1"/>
</dbReference>
<feature type="binding site" evidence="9">
    <location>
        <position position="183"/>
    </location>
    <ligand>
        <name>(2E)-4-hydroxy-3-methylbut-2-enyl diphosphate</name>
        <dbReference type="ChEBI" id="CHEBI:128753"/>
    </ligand>
</feature>
<dbReference type="Proteomes" id="UP000232587">
    <property type="component" value="Unassembled WGS sequence"/>
</dbReference>
<dbReference type="CDD" id="cd00685">
    <property type="entry name" value="Trans_IPPS_HT"/>
    <property type="match status" value="1"/>
</dbReference>
<feature type="binding site" evidence="9">
    <location>
        <position position="285"/>
    </location>
    <ligand>
        <name>(2E)-4-hydroxy-3-methylbut-2-enyl diphosphate</name>
        <dbReference type="ChEBI" id="CHEBI:128753"/>
    </ligand>
</feature>
<keyword evidence="5" id="KW-0460">Magnesium</keyword>
<dbReference type="SFLD" id="SFLDG01017">
    <property type="entry name" value="Polyprenyl_Transferase_Like"/>
    <property type="match status" value="1"/>
</dbReference>
<dbReference type="GO" id="GO:0051745">
    <property type="term" value="F:4-hydroxy-3-methylbut-2-enyl diphosphate reductase activity"/>
    <property type="evidence" value="ECO:0007669"/>
    <property type="project" value="UniProtKB-UniRule"/>
</dbReference>
<dbReference type="GO" id="GO:0051539">
    <property type="term" value="F:4 iron, 4 sulfur cluster binding"/>
    <property type="evidence" value="ECO:0007669"/>
    <property type="project" value="UniProtKB-UniRule"/>
</dbReference>
<dbReference type="FunFam" id="1.10.600.10:FF:000001">
    <property type="entry name" value="Geranylgeranyl diphosphate synthase"/>
    <property type="match status" value="1"/>
</dbReference>
<comment type="function">
    <text evidence="9">Catalyzes the conversion of 1-hydroxy-2-methyl-2-(E)-butenyl 4-diphosphate (HMBPP) into a mixture of isopentenyl diphosphate (IPP) and dimethylallyl diphosphate (DMAPP). Acts in the terminal step of the DOXP/MEP pathway for isoprenoid precursor biosynthesis.</text>
</comment>
<evidence type="ECO:0000256" key="2">
    <source>
        <dbReference type="ARBA" id="ARBA00006706"/>
    </source>
</evidence>
<feature type="active site" description="Proton donor" evidence="9">
    <location>
        <position position="144"/>
    </location>
</feature>
<feature type="binding site" evidence="9">
    <location>
        <position position="242"/>
    </location>
    <ligand>
        <name>isopentenyl diphosphate</name>
        <dbReference type="ChEBI" id="CHEBI:128769"/>
    </ligand>
</feature>
<dbReference type="CDD" id="cd13944">
    <property type="entry name" value="lytB_ispH"/>
    <property type="match status" value="1"/>
</dbReference>
<comment type="cofactor">
    <cofactor evidence="1">
        <name>Mg(2+)</name>
        <dbReference type="ChEBI" id="CHEBI:18420"/>
    </cofactor>
</comment>
<dbReference type="GO" id="GO:0046872">
    <property type="term" value="F:metal ion binding"/>
    <property type="evidence" value="ECO:0007669"/>
    <property type="project" value="UniProtKB-KW"/>
</dbReference>
<feature type="binding site" evidence="9">
    <location>
        <position position="241"/>
    </location>
    <ligand>
        <name>dimethylallyl diphosphate</name>
        <dbReference type="ChEBI" id="CHEBI:57623"/>
    </ligand>
</feature>
<feature type="binding site" evidence="9">
    <location>
        <position position="285"/>
    </location>
    <ligand>
        <name>dimethylallyl diphosphate</name>
        <dbReference type="ChEBI" id="CHEBI:57623"/>
    </ligand>
</feature>
<feature type="binding site" evidence="9">
    <location>
        <position position="30"/>
    </location>
    <ligand>
        <name>[4Fe-4S] cluster</name>
        <dbReference type="ChEBI" id="CHEBI:49883"/>
    </ligand>
</feature>
<feature type="binding site" evidence="9">
    <location>
        <position position="241"/>
    </location>
    <ligand>
        <name>(2E)-4-hydroxy-3-methylbut-2-enyl diphosphate</name>
        <dbReference type="ChEBI" id="CHEBI:128753"/>
    </ligand>
</feature>
<keyword evidence="3 9" id="KW-0004">4Fe-4S</keyword>
<dbReference type="EC" id="1.17.7.4" evidence="9"/>
<dbReference type="NCBIfam" id="TIGR00216">
    <property type="entry name" value="ispH_lytB"/>
    <property type="match status" value="1"/>
</dbReference>
<feature type="binding site" evidence="9">
    <location>
        <position position="243"/>
    </location>
    <ligand>
        <name>(2E)-4-hydroxy-3-methylbut-2-enyl diphosphate</name>
        <dbReference type="ChEBI" id="CHEBI:128753"/>
    </ligand>
</feature>
<gene>
    <name evidence="9" type="primary">ispH</name>
    <name evidence="10" type="ORF">B0I00_1216</name>
</gene>